<keyword evidence="3 14" id="KW-0444">Lipid biosynthesis</keyword>
<feature type="intramembrane region" description="Helical" evidence="14">
    <location>
        <begin position="23"/>
        <end position="43"/>
    </location>
</feature>
<dbReference type="UniPathway" id="UPA00753"/>
<gene>
    <name evidence="16" type="ORF">BRENAR_LOCUS4942</name>
</gene>
<dbReference type="FunCoup" id="A0A448YTG1">
    <property type="interactions" value="70"/>
</dbReference>
<comment type="function">
    <text evidence="14">Catalyzes the second two steps of the methylation pathway of phosphatidylcholine biosynthesis, the SAM-dependent methylation of phosphatidylmonomethylethanolamine (PMME) to phosphatidyldimethylethanolamine (PDME) and of PDME to phosphatidylcholine (PC).</text>
</comment>
<feature type="transmembrane region" description="Helical" evidence="15">
    <location>
        <begin position="98"/>
        <end position="116"/>
    </location>
</feature>
<feature type="transmembrane region" description="Helical" evidence="15">
    <location>
        <begin position="20"/>
        <end position="41"/>
    </location>
</feature>
<evidence type="ECO:0000256" key="14">
    <source>
        <dbReference type="HAMAP-Rule" id="MF_03216"/>
    </source>
</evidence>
<accession>A0A448YTG1</accession>
<evidence type="ECO:0000256" key="3">
    <source>
        <dbReference type="ARBA" id="ARBA00022516"/>
    </source>
</evidence>
<dbReference type="OrthoDB" id="8300106at2759"/>
<reference evidence="16 17" key="1">
    <citation type="submission" date="2018-12" db="EMBL/GenBank/DDBJ databases">
        <authorList>
            <person name="Tiukova I."/>
            <person name="Dainat J."/>
        </authorList>
    </citation>
    <scope>NUCLEOTIDE SEQUENCE [LARGE SCALE GENOMIC DNA]</scope>
</reference>
<keyword evidence="10 14" id="KW-0443">Lipid metabolism</keyword>
<evidence type="ECO:0000256" key="15">
    <source>
        <dbReference type="SAM" id="Phobius"/>
    </source>
</evidence>
<dbReference type="STRING" id="13370.A0A448YTG1"/>
<feature type="topological domain" description="Cytoplasmic" evidence="14">
    <location>
        <begin position="190"/>
        <end position="207"/>
    </location>
</feature>
<sequence>MEFVQKISDFYTGAFSDIDFNAKSFQVSIFFIVFNPLYWNFGARLEYNTKLLSKLAFGSKKLAVYVFSLTVFTLGIIRDDLYRLAILDQKTSPVLDTPLFKGLGILSFAVGSVFVYSSMYKLGIVGTYLGDHFGFLKKERITDFPFSAVDNPMYDGSSLAFLGTALFYGKPAGIFASALVYAMYRVVELIEEPFTAKIYAKNAEKEE</sequence>
<dbReference type="InterPro" id="IPR024960">
    <property type="entry name" value="PEMT/MFAP"/>
</dbReference>
<dbReference type="GO" id="GO:0031966">
    <property type="term" value="C:mitochondrial membrane"/>
    <property type="evidence" value="ECO:0007669"/>
    <property type="project" value="UniProtKB-SubCell"/>
</dbReference>
<keyword evidence="12 14" id="KW-0594">Phospholipid biosynthesis</keyword>
<evidence type="ECO:0000256" key="6">
    <source>
        <dbReference type="ARBA" id="ARBA00022691"/>
    </source>
</evidence>
<dbReference type="PANTHER" id="PTHR15458:SF5">
    <property type="entry name" value="PHOSPHATIDYLETHANOLAMINE N-METHYLTRANSFERASE"/>
    <property type="match status" value="1"/>
</dbReference>
<keyword evidence="8 14" id="KW-0256">Endoplasmic reticulum</keyword>
<comment type="subcellular location">
    <subcellularLocation>
        <location evidence="14">Endoplasmic reticulum membrane</location>
        <topology evidence="14">Multi-pass membrane protein</topology>
    </subcellularLocation>
    <subcellularLocation>
        <location evidence="14">Mitochondrion membrane</location>
        <topology evidence="14">Multi-pass membrane protein</topology>
    </subcellularLocation>
</comment>
<evidence type="ECO:0000256" key="10">
    <source>
        <dbReference type="ARBA" id="ARBA00023098"/>
    </source>
</evidence>
<evidence type="ECO:0000256" key="4">
    <source>
        <dbReference type="ARBA" id="ARBA00022603"/>
    </source>
</evidence>
<evidence type="ECO:0000256" key="8">
    <source>
        <dbReference type="ARBA" id="ARBA00022824"/>
    </source>
</evidence>
<name>A0A448YTG1_BRENA</name>
<comment type="catalytic activity">
    <reaction evidence="14">
        <text>a 1,2-diacyl-sn-glycero-3-phospho-N,N-dimethylethanolamine + S-adenosyl-L-methionine = a 1,2-diacyl-sn-glycero-3-phosphocholine + S-adenosyl-L-homocysteine + H(+)</text>
        <dbReference type="Rhea" id="RHEA:32739"/>
        <dbReference type="ChEBI" id="CHEBI:15378"/>
        <dbReference type="ChEBI" id="CHEBI:57643"/>
        <dbReference type="ChEBI" id="CHEBI:57856"/>
        <dbReference type="ChEBI" id="CHEBI:59789"/>
        <dbReference type="ChEBI" id="CHEBI:64572"/>
    </reaction>
</comment>
<evidence type="ECO:0000256" key="2">
    <source>
        <dbReference type="ARBA" id="ARBA00005189"/>
    </source>
</evidence>
<feature type="transmembrane region" description="Helical" evidence="15">
    <location>
        <begin position="62"/>
        <end position="78"/>
    </location>
</feature>
<feature type="topological domain" description="Cytoplasmic" evidence="14">
    <location>
        <begin position="78"/>
        <end position="104"/>
    </location>
</feature>
<evidence type="ECO:0000256" key="9">
    <source>
        <dbReference type="ARBA" id="ARBA00022989"/>
    </source>
</evidence>
<dbReference type="GO" id="GO:0032259">
    <property type="term" value="P:methylation"/>
    <property type="evidence" value="ECO:0007669"/>
    <property type="project" value="UniProtKB-KW"/>
</dbReference>
<dbReference type="AlphaFoldDB" id="A0A448YTG1"/>
<dbReference type="GO" id="GO:0005789">
    <property type="term" value="C:endoplasmic reticulum membrane"/>
    <property type="evidence" value="ECO:0007669"/>
    <property type="project" value="UniProtKB-SubCell"/>
</dbReference>
<keyword evidence="4 14" id="KW-0489">Methyltransferase</keyword>
<comment type="similarity">
    <text evidence="14">Belongs to the class VI-like SAM-binding methyltransferase superfamily. PEMT/PEM2 methyltransferase family.</text>
</comment>
<feature type="binding site" evidence="14">
    <location>
        <begin position="109"/>
        <end position="111"/>
    </location>
    <ligand>
        <name>S-adenosyl-L-methionine</name>
        <dbReference type="ChEBI" id="CHEBI:59789"/>
    </ligand>
</feature>
<evidence type="ECO:0000313" key="16">
    <source>
        <dbReference type="EMBL" id="VEU24214.1"/>
    </source>
</evidence>
<dbReference type="PROSITE" id="PS51599">
    <property type="entry name" value="SAM_PEMT_PEM2"/>
    <property type="match status" value="1"/>
</dbReference>
<dbReference type="EMBL" id="CAACVR010000075">
    <property type="protein sequence ID" value="VEU24214.1"/>
    <property type="molecule type" value="Genomic_DNA"/>
</dbReference>
<dbReference type="Gene3D" id="1.20.120.1630">
    <property type="match status" value="1"/>
</dbReference>
<dbReference type="InterPro" id="IPR007318">
    <property type="entry name" value="Phopholipid_MeTrfase"/>
</dbReference>
<evidence type="ECO:0000256" key="13">
    <source>
        <dbReference type="ARBA" id="ARBA00023264"/>
    </source>
</evidence>
<dbReference type="GO" id="GO:0000773">
    <property type="term" value="F:phosphatidyl-N-methylethanolamine N-methyltransferase activity"/>
    <property type="evidence" value="ECO:0007669"/>
    <property type="project" value="UniProtKB-UniRule"/>
</dbReference>
<keyword evidence="5 14" id="KW-0808">Transferase</keyword>
<keyword evidence="13 14" id="KW-1208">Phospholipid metabolism</keyword>
<keyword evidence="6 14" id="KW-0949">S-adenosyl-L-methionine</keyword>
<evidence type="ECO:0000313" key="17">
    <source>
        <dbReference type="Proteomes" id="UP000290900"/>
    </source>
</evidence>
<comment type="catalytic activity">
    <reaction evidence="14">
        <text>a 1,2-diacyl-sn-glycero-3-phospho-N-methylethanolamine + S-adenosyl-L-methionine = a 1,2-diacyl-sn-glycero-3-phospho-N,N-dimethylethanolamine + S-adenosyl-L-homocysteine + H(+)</text>
        <dbReference type="Rhea" id="RHEA:32735"/>
        <dbReference type="ChEBI" id="CHEBI:15378"/>
        <dbReference type="ChEBI" id="CHEBI:57856"/>
        <dbReference type="ChEBI" id="CHEBI:59789"/>
        <dbReference type="ChEBI" id="CHEBI:64572"/>
        <dbReference type="ChEBI" id="CHEBI:64573"/>
        <dbReference type="EC" id="2.1.1.71"/>
    </reaction>
</comment>
<protein>
    <recommendedName>
        <fullName evidence="14">Phosphatidyl-N-methylethanolamine N-methyltransferase</fullName>
        <ecNumber evidence="14">2.1.1.71</ecNumber>
    </recommendedName>
    <alternativeName>
        <fullName evidence="14">Phospholipid methyltransferase</fullName>
        <shortName evidence="14">PLMT</shortName>
    </alternativeName>
</protein>
<keyword evidence="9 14" id="KW-1133">Transmembrane helix</keyword>
<dbReference type="Proteomes" id="UP000290900">
    <property type="component" value="Unassembled WGS sequence"/>
</dbReference>
<dbReference type="GO" id="GO:0006656">
    <property type="term" value="P:phosphatidylcholine biosynthetic process"/>
    <property type="evidence" value="ECO:0007669"/>
    <property type="project" value="UniProtKB-UniRule"/>
</dbReference>
<evidence type="ECO:0000256" key="12">
    <source>
        <dbReference type="ARBA" id="ARBA00023209"/>
    </source>
</evidence>
<dbReference type="PANTHER" id="PTHR15458">
    <property type="entry name" value="PHOSPHATIDYLETHANOLAMINE N-METHYLTRANSFERASE"/>
    <property type="match status" value="1"/>
</dbReference>
<keyword evidence="14" id="KW-0496">Mitochondrion</keyword>
<dbReference type="HAMAP" id="MF_03216">
    <property type="entry name" value="PLMT"/>
    <property type="match status" value="1"/>
</dbReference>
<keyword evidence="17" id="KW-1185">Reference proteome</keyword>
<dbReference type="PIRSF" id="PIRSF005444">
    <property type="entry name" value="PEMT"/>
    <property type="match status" value="1"/>
</dbReference>
<feature type="topological domain" description="Lumenal" evidence="14">
    <location>
        <begin position="44"/>
        <end position="55"/>
    </location>
</feature>
<keyword evidence="11 14" id="KW-0472">Membrane</keyword>
<dbReference type="EC" id="2.1.1.71" evidence="14"/>
<evidence type="ECO:0000256" key="11">
    <source>
        <dbReference type="ARBA" id="ARBA00023136"/>
    </source>
</evidence>
<keyword evidence="7 14" id="KW-0812">Transmembrane</keyword>
<evidence type="ECO:0000256" key="7">
    <source>
        <dbReference type="ARBA" id="ARBA00022692"/>
    </source>
</evidence>
<evidence type="ECO:0000256" key="5">
    <source>
        <dbReference type="ARBA" id="ARBA00022679"/>
    </source>
</evidence>
<comment type="pathway">
    <text evidence="1 14">Phospholipid metabolism; phosphatidylcholine biosynthesis.</text>
</comment>
<dbReference type="InParanoid" id="A0A448YTG1"/>
<organism evidence="16 17">
    <name type="scientific">Brettanomyces naardenensis</name>
    <name type="common">Yeast</name>
    <dbReference type="NCBI Taxonomy" id="13370"/>
    <lineage>
        <taxon>Eukaryota</taxon>
        <taxon>Fungi</taxon>
        <taxon>Dikarya</taxon>
        <taxon>Ascomycota</taxon>
        <taxon>Saccharomycotina</taxon>
        <taxon>Pichiomycetes</taxon>
        <taxon>Pichiales</taxon>
        <taxon>Pichiaceae</taxon>
        <taxon>Brettanomyces</taxon>
    </lineage>
</organism>
<comment type="pathway">
    <text evidence="2">Lipid metabolism.</text>
</comment>
<feature type="topological domain" description="Lumenal" evidence="14">
    <location>
        <begin position="126"/>
        <end position="168"/>
    </location>
</feature>
<feature type="topological domain" description="Lumenal" evidence="14">
    <location>
        <begin position="1"/>
        <end position="22"/>
    </location>
</feature>
<feature type="binding site" evidence="14">
    <location>
        <begin position="191"/>
        <end position="192"/>
    </location>
    <ligand>
        <name>S-adenosyl-L-methionine</name>
        <dbReference type="ChEBI" id="CHEBI:59789"/>
    </ligand>
</feature>
<proteinExistence type="inferred from homology"/>
<dbReference type="Pfam" id="PF04191">
    <property type="entry name" value="PEMT"/>
    <property type="match status" value="1"/>
</dbReference>
<evidence type="ECO:0000256" key="1">
    <source>
        <dbReference type="ARBA" id="ARBA00004969"/>
    </source>
</evidence>